<organism evidence="2">
    <name type="scientific">Arundo donax</name>
    <name type="common">Giant reed</name>
    <name type="synonym">Donax arundinaceus</name>
    <dbReference type="NCBI Taxonomy" id="35708"/>
    <lineage>
        <taxon>Eukaryota</taxon>
        <taxon>Viridiplantae</taxon>
        <taxon>Streptophyta</taxon>
        <taxon>Embryophyta</taxon>
        <taxon>Tracheophyta</taxon>
        <taxon>Spermatophyta</taxon>
        <taxon>Magnoliopsida</taxon>
        <taxon>Liliopsida</taxon>
        <taxon>Poales</taxon>
        <taxon>Poaceae</taxon>
        <taxon>PACMAD clade</taxon>
        <taxon>Arundinoideae</taxon>
        <taxon>Arundineae</taxon>
        <taxon>Arundo</taxon>
    </lineage>
</organism>
<feature type="transmembrane region" description="Helical" evidence="1">
    <location>
        <begin position="12"/>
        <end position="32"/>
    </location>
</feature>
<accession>A0A0A8YSM3</accession>
<keyword evidence="1" id="KW-1133">Transmembrane helix</keyword>
<dbReference type="EMBL" id="GBRH01267871">
    <property type="protein sequence ID" value="JAD30024.1"/>
    <property type="molecule type" value="Transcribed_RNA"/>
</dbReference>
<reference evidence="2" key="1">
    <citation type="submission" date="2014-09" db="EMBL/GenBank/DDBJ databases">
        <authorList>
            <person name="Magalhaes I.L.F."/>
            <person name="Oliveira U."/>
            <person name="Santos F.R."/>
            <person name="Vidigal T.H.D.A."/>
            <person name="Brescovit A.D."/>
            <person name="Santos A.J."/>
        </authorList>
    </citation>
    <scope>NUCLEOTIDE SEQUENCE</scope>
    <source>
        <tissue evidence="2">Shoot tissue taken approximately 20 cm above the soil surface</tissue>
    </source>
</reference>
<proteinExistence type="predicted"/>
<reference evidence="2" key="2">
    <citation type="journal article" date="2015" name="Data Brief">
        <title>Shoot transcriptome of the giant reed, Arundo donax.</title>
        <authorList>
            <person name="Barrero R.A."/>
            <person name="Guerrero F.D."/>
            <person name="Moolhuijzen P."/>
            <person name="Goolsby J.A."/>
            <person name="Tidwell J."/>
            <person name="Bellgard S.E."/>
            <person name="Bellgard M.I."/>
        </authorList>
    </citation>
    <scope>NUCLEOTIDE SEQUENCE</scope>
    <source>
        <tissue evidence="2">Shoot tissue taken approximately 20 cm above the soil surface</tissue>
    </source>
</reference>
<name>A0A0A8YSM3_ARUDO</name>
<sequence length="62" mass="7542">MPFDIWYCVQDWLVFLPLHPIYIANVFIFCSIDKQSQLSYSFFQLKNKRTNRMNASTFEKTR</sequence>
<evidence type="ECO:0000313" key="2">
    <source>
        <dbReference type="EMBL" id="JAD30024.1"/>
    </source>
</evidence>
<dbReference type="AlphaFoldDB" id="A0A0A8YSM3"/>
<protein>
    <submittedName>
        <fullName evidence="2">Uncharacterized protein</fullName>
    </submittedName>
</protein>
<evidence type="ECO:0000256" key="1">
    <source>
        <dbReference type="SAM" id="Phobius"/>
    </source>
</evidence>
<keyword evidence="1" id="KW-0472">Membrane</keyword>
<keyword evidence="1" id="KW-0812">Transmembrane</keyword>